<evidence type="ECO:0000313" key="2">
    <source>
        <dbReference type="Proteomes" id="UP001464378"/>
    </source>
</evidence>
<dbReference type="EMBL" id="JBBMFK010000043">
    <property type="protein sequence ID" value="MEQ2445083.1"/>
    <property type="molecule type" value="Genomic_DNA"/>
</dbReference>
<reference evidence="1 2" key="1">
    <citation type="submission" date="2024-03" db="EMBL/GenBank/DDBJ databases">
        <title>Human intestinal bacterial collection.</title>
        <authorList>
            <person name="Pauvert C."/>
            <person name="Hitch T.C.A."/>
            <person name="Clavel T."/>
        </authorList>
    </citation>
    <scope>NUCLEOTIDE SEQUENCE [LARGE SCALE GENOMIC DNA]</scope>
    <source>
        <strain evidence="1 2">CLA-AP-H29</strain>
    </source>
</reference>
<name>A0ABV1ECN8_9FIRM</name>
<accession>A0ABV1ECN8</accession>
<proteinExistence type="predicted"/>
<feature type="non-terminal residue" evidence="1">
    <location>
        <position position="135"/>
    </location>
</feature>
<evidence type="ECO:0000313" key="1">
    <source>
        <dbReference type="EMBL" id="MEQ2445083.1"/>
    </source>
</evidence>
<comment type="caution">
    <text evidence="1">The sequence shown here is derived from an EMBL/GenBank/DDBJ whole genome shotgun (WGS) entry which is preliminary data.</text>
</comment>
<protein>
    <submittedName>
        <fullName evidence="1">Uncharacterized protein</fullName>
    </submittedName>
</protein>
<gene>
    <name evidence="1" type="ORF">WMO64_16650</name>
</gene>
<organism evidence="1 2">
    <name type="scientific">Pseudoflavonifractor intestinihominis</name>
    <dbReference type="NCBI Taxonomy" id="3133171"/>
    <lineage>
        <taxon>Bacteria</taxon>
        <taxon>Bacillati</taxon>
        <taxon>Bacillota</taxon>
        <taxon>Clostridia</taxon>
        <taxon>Eubacteriales</taxon>
        <taxon>Oscillospiraceae</taxon>
        <taxon>Pseudoflavonifractor</taxon>
    </lineage>
</organism>
<sequence>MFLNGEKVEDSDIVKDAIAAFQKTYLAPSPQEQAMTLARTMAASATGLTDTVALSIPDLLPTWDELLEAGEPIQPGVCLMHNGQCYRQAQSSAVTPQARQAPGGDGMLAVYRPIEREHAGTQSDPIPWVYGMDSY</sequence>
<dbReference type="Proteomes" id="UP001464378">
    <property type="component" value="Unassembled WGS sequence"/>
</dbReference>
<keyword evidence="2" id="KW-1185">Reference proteome</keyword>